<evidence type="ECO:0000313" key="108">
    <source>
        <dbReference type="Proteomes" id="UP000840197"/>
    </source>
</evidence>
<evidence type="ECO:0000313" key="70">
    <source>
        <dbReference type="EMBL" id="KAA9453526.1"/>
    </source>
</evidence>
<name>A0A0B8QYA0_LISMN</name>
<evidence type="ECO:0000313" key="8">
    <source>
        <dbReference type="EMBL" id="EAD3794280.1"/>
    </source>
</evidence>
<reference evidence="61" key="9">
    <citation type="submission" date="2020-01" db="EMBL/GenBank/DDBJ databases">
        <authorList>
            <consortium name="NCBI Pathogen Detection Project"/>
        </authorList>
    </citation>
    <scope>NUCLEOTIDE SEQUENCE</scope>
    <source>
        <strain evidence="59">09CEB371LM</strain>
        <strain evidence="68">2017-325981-023-01</strain>
        <strain evidence="63">CFIAFB20100120</strain>
        <strain evidence="61">CFIAFB20130012</strain>
        <strain evidence="65">CFIAFB20170037</strain>
        <strain evidence="64">CFIAFB20170045</strain>
        <strain evidence="66">DMG1500109</strain>
    </source>
</reference>
<evidence type="ECO:0000313" key="10">
    <source>
        <dbReference type="EMBL" id="EAD5785271.1"/>
    </source>
</evidence>
<evidence type="ECO:0000313" key="12">
    <source>
        <dbReference type="EMBL" id="EAE1337569.1"/>
    </source>
</evidence>
<dbReference type="Proteomes" id="UP000410967">
    <property type="component" value="Unassembled WGS sequence"/>
</dbReference>
<evidence type="ECO:0000313" key="106">
    <source>
        <dbReference type="Proteomes" id="UP000548278"/>
    </source>
</evidence>
<evidence type="ECO:0000313" key="96">
    <source>
        <dbReference type="Proteomes" id="UP000481141"/>
    </source>
</evidence>
<dbReference type="EMBL" id="AANPAU010000002">
    <property type="protein sequence ID" value="EDP8513300.1"/>
    <property type="molecule type" value="Genomic_DNA"/>
</dbReference>
<dbReference type="EMBL" id="AABEKY010000004">
    <property type="protein sequence ID" value="EAG9387621.1"/>
    <property type="molecule type" value="Genomic_DNA"/>
</dbReference>
<evidence type="ECO:0000313" key="97">
    <source>
        <dbReference type="Proteomes" id="UP000489121"/>
    </source>
</evidence>
<dbReference type="EMBL" id="DAAJZA010000003">
    <property type="protein sequence ID" value="HAC1754593.1"/>
    <property type="molecule type" value="Genomic_DNA"/>
</dbReference>
<evidence type="ECO:0000313" key="34">
    <source>
        <dbReference type="EMBL" id="EAH2281264.1"/>
    </source>
</evidence>
<dbReference type="RefSeq" id="WP_003727101.1">
    <property type="nucleotide sequence ID" value="NC_021824.1"/>
</dbReference>
<dbReference type="Proteomes" id="UP000393182">
    <property type="component" value="Unassembled WGS sequence"/>
</dbReference>
<dbReference type="EMBL" id="AABBAW010000001">
    <property type="protein sequence ID" value="EAG2513897.1"/>
    <property type="molecule type" value="Genomic_DNA"/>
</dbReference>
<dbReference type="EMBL" id="AAIAJJ010000040">
    <property type="protein sequence ID" value="ECC1558366.1"/>
    <property type="molecule type" value="Genomic_DNA"/>
</dbReference>
<dbReference type="EMBL" id="AAHZFY010000002">
    <property type="protein sequence ID" value="ECB9512421.1"/>
    <property type="molecule type" value="Genomic_DNA"/>
</dbReference>
<reference evidence="74 76" key="6">
    <citation type="submission" date="2018-06" db="EMBL/GenBank/DDBJ databases">
        <authorList>
            <consortium name="PulseNet: The National Subtyping Network for Foodborne Disease Surveillance"/>
            <person name="Tarr C.L."/>
            <person name="Trees E."/>
            <person name="Katz L.S."/>
            <person name="Carleton-Romer H.A."/>
            <person name="Stroika S."/>
            <person name="Kucerova Z."/>
            <person name="Roache K.F."/>
            <person name="Sabol A.L."/>
            <person name="Besser J."/>
            <person name="Gerner-Smidt P."/>
        </authorList>
    </citation>
    <scope>NUCLEOTIDE SEQUENCE [LARGE SCALE GENOMIC DNA]</scope>
    <source>
        <strain evidence="1 76">2015L-6227</strain>
        <strain evidence="14 74">PNUSAL000134</strain>
        <strain evidence="18 79">PNUSAL002180</strain>
        <strain evidence="19 94">PNUSAL002298</strain>
        <strain evidence="51 97">PNUSAL005692</strain>
    </source>
</reference>
<evidence type="ECO:0000313" key="52">
    <source>
        <dbReference type="EMBL" id="EDN7713964.1"/>
    </source>
</evidence>
<dbReference type="Proteomes" id="UP000389283">
    <property type="component" value="Unassembled WGS sequence"/>
</dbReference>
<evidence type="ECO:0000313" key="67">
    <source>
        <dbReference type="EMBL" id="HAC1756418.1"/>
    </source>
</evidence>
<reference evidence="108 109" key="3">
    <citation type="journal article" date="2018" name="Genome Biol.">
        <title>SKESA: strategic k-mer extension for scrupulous assemblies.</title>
        <authorList>
            <person name="Souvorov A."/>
            <person name="Agarwala R."/>
            <person name="Lipman D.J."/>
        </authorList>
    </citation>
    <scope>NUCLEOTIDE SEQUENCE [LARGE SCALE GENOMIC DNA]</scope>
    <source>
        <strain evidence="59">09CEB371LM</strain>
        <strain evidence="68">2017-325981-023-01</strain>
        <strain evidence="63 111">CFIAFB20100120</strain>
        <strain evidence="61 108">CFIAFB20130012</strain>
        <strain evidence="65">CFIAFB20170037</strain>
        <strain evidence="64 109">CFIAFB20170045</strain>
        <strain evidence="66 110">DMG1500109</strain>
    </source>
</reference>
<evidence type="ECO:0000313" key="100">
    <source>
        <dbReference type="Proteomes" id="UP000527632"/>
    </source>
</evidence>
<evidence type="ECO:0000313" key="78">
    <source>
        <dbReference type="Proteomes" id="UP000345329"/>
    </source>
</evidence>
<dbReference type="EMBL" id="AABEMN010000017">
    <property type="protein sequence ID" value="EAG9520366.1"/>
    <property type="molecule type" value="Genomic_DNA"/>
</dbReference>
<evidence type="ECO:0000313" key="77">
    <source>
        <dbReference type="Proteomes" id="UP000344343"/>
    </source>
</evidence>
<evidence type="ECO:0000313" key="19">
    <source>
        <dbReference type="EMBL" id="EAG1892420.1"/>
    </source>
</evidence>
<dbReference type="Proteomes" id="UP000364988">
    <property type="component" value="Unassembled WGS sequence"/>
</dbReference>
<dbReference type="Proteomes" id="UP000398321">
    <property type="component" value="Unassembled WGS sequence"/>
</dbReference>
<evidence type="ECO:0000313" key="62">
    <source>
        <dbReference type="EMBL" id="HAB8399856.1"/>
    </source>
</evidence>
<dbReference type="EMBL" id="AANPAU010000040">
    <property type="protein sequence ID" value="EDP8515742.1"/>
    <property type="molecule type" value="Genomic_DNA"/>
</dbReference>
<dbReference type="EMBL" id="AANCRK010000027">
    <property type="protein sequence ID" value="EDN7716541.1"/>
    <property type="molecule type" value="Genomic_DNA"/>
</dbReference>
<dbReference type="EMBL" id="AABATR010000001">
    <property type="protein sequence ID" value="EAG1892420.1"/>
    <property type="molecule type" value="Genomic_DNA"/>
</dbReference>
<dbReference type="EMBL" id="AANDSR010000001">
    <property type="protein sequence ID" value="EDN9835335.1"/>
    <property type="molecule type" value="Genomic_DNA"/>
</dbReference>
<evidence type="ECO:0000313" key="22">
    <source>
        <dbReference type="EMBL" id="EAG2244160.1"/>
    </source>
</evidence>
<evidence type="ECO:0000313" key="36">
    <source>
        <dbReference type="EMBL" id="EAH3296035.1"/>
    </source>
</evidence>
<dbReference type="Proteomes" id="UP000841146">
    <property type="component" value="Unassembled WGS sequence"/>
</dbReference>
<dbReference type="Proteomes" id="UP000842809">
    <property type="component" value="Unassembled WGS sequence"/>
</dbReference>
<evidence type="ECO:0000313" key="53">
    <source>
        <dbReference type="EMBL" id="EDN7716541.1"/>
    </source>
</evidence>
<dbReference type="EMBL" id="AABFVG010000002">
    <property type="protein sequence ID" value="EAH2281264.1"/>
    <property type="molecule type" value="Genomic_DNA"/>
</dbReference>
<dbReference type="EMBL" id="AAAREG010000045">
    <property type="protein sequence ID" value="EAE2355678.1"/>
    <property type="molecule type" value="Genomic_DNA"/>
</dbReference>
<dbReference type="EMBL" id="AAAQQZ010000001">
    <property type="protein sequence ID" value="EAE1337569.1"/>
    <property type="molecule type" value="Genomic_DNA"/>
</dbReference>
<dbReference type="Proteomes" id="UP000844415">
    <property type="component" value="Unassembled WGS sequence"/>
</dbReference>
<evidence type="ECO:0000313" key="13">
    <source>
        <dbReference type="EMBL" id="EAE1340448.1"/>
    </source>
</evidence>
<dbReference type="EMBL" id="AAAREG010000001">
    <property type="protein sequence ID" value="EAE2353046.1"/>
    <property type="molecule type" value="Genomic_DNA"/>
</dbReference>
<dbReference type="EMBL" id="AAAIXK010000022">
    <property type="protein sequence ID" value="EAC5552095.1"/>
    <property type="molecule type" value="Genomic_DNA"/>
</dbReference>
<evidence type="ECO:0000313" key="37">
    <source>
        <dbReference type="EMBL" id="EAH4240757.1"/>
    </source>
</evidence>
<evidence type="ECO:0000313" key="46">
    <source>
        <dbReference type="EMBL" id="ECC1558366.1"/>
    </source>
</evidence>
<evidence type="ECO:0000313" key="56">
    <source>
        <dbReference type="EMBL" id="EDO0987409.1"/>
    </source>
</evidence>
<evidence type="ECO:0000313" key="69">
    <source>
        <dbReference type="EMBL" id="HAJ9594925.1"/>
    </source>
</evidence>
<dbReference type="Proteomes" id="UP000344343">
    <property type="component" value="Unassembled WGS sequence"/>
</dbReference>
<evidence type="ECO:0000313" key="43">
    <source>
        <dbReference type="EMBL" id="ECB9512421.1"/>
    </source>
</evidence>
<evidence type="ECO:0000313" key="112">
    <source>
        <dbReference type="Proteomes" id="UP000852906"/>
    </source>
</evidence>
<dbReference type="Pfam" id="PF13376">
    <property type="entry name" value="OmdA"/>
    <property type="match status" value="1"/>
</dbReference>
<evidence type="ECO:0000313" key="7">
    <source>
        <dbReference type="EMBL" id="EAD3791487.1"/>
    </source>
</evidence>
<dbReference type="EMBL" id="AABAYG010000001">
    <property type="protein sequence ID" value="EAG2244160.1"/>
    <property type="molecule type" value="Genomic_DNA"/>
</dbReference>
<dbReference type="Proteomes" id="UP000376505">
    <property type="component" value="Unassembled WGS sequence"/>
</dbReference>
<evidence type="ECO:0000313" key="81">
    <source>
        <dbReference type="Proteomes" id="UP000365297"/>
    </source>
</evidence>
<evidence type="ECO:0000313" key="104">
    <source>
        <dbReference type="Proteomes" id="UP000540117"/>
    </source>
</evidence>
<dbReference type="Proteomes" id="UP000527632">
    <property type="component" value="Unassembled WGS sequence"/>
</dbReference>
<dbReference type="Proteomes" id="UP000339309">
    <property type="component" value="Unassembled WGS sequence"/>
</dbReference>
<dbReference type="EMBL" id="AALEDS010000044">
    <property type="protein sequence ID" value="ECY6545874.1"/>
    <property type="molecule type" value="Genomic_DNA"/>
</dbReference>
<dbReference type="EMBL" id="MJTJ01000019">
    <property type="protein sequence ID" value="OET48923.1"/>
    <property type="molecule type" value="Genomic_DNA"/>
</dbReference>
<evidence type="ECO:0000313" key="39">
    <source>
        <dbReference type="EMBL" id="EAK9315893.1"/>
    </source>
</evidence>
<evidence type="ECO:0000313" key="47">
    <source>
        <dbReference type="EMBL" id="ECX6923410.1"/>
    </source>
</evidence>
<evidence type="ECO:0000313" key="64">
    <source>
        <dbReference type="EMBL" id="HAC0013911.1"/>
    </source>
</evidence>
<evidence type="ECO:0000313" key="42">
    <source>
        <dbReference type="EMBL" id="ECB9475159.1"/>
    </source>
</evidence>
<evidence type="ECO:0000313" key="38">
    <source>
        <dbReference type="EMBL" id="EAH4243327.1"/>
    </source>
</evidence>
<dbReference type="EMBL" id="AALGDA010000006">
    <property type="protein sequence ID" value="ECY9782020.1"/>
    <property type="molecule type" value="Genomic_DNA"/>
</dbReference>
<evidence type="ECO:0000313" key="88">
    <source>
        <dbReference type="Proteomes" id="UP000423131"/>
    </source>
</evidence>
<dbReference type="EMBL" id="AALEDS010000002">
    <property type="protein sequence ID" value="ECY6543385.1"/>
    <property type="molecule type" value="Genomic_DNA"/>
</dbReference>
<evidence type="ECO:0000313" key="40">
    <source>
        <dbReference type="EMBL" id="EAK9318639.1"/>
    </source>
</evidence>
<dbReference type="EMBL" id="AABEKY010000030">
    <property type="protein sequence ID" value="EAG9388864.1"/>
    <property type="molecule type" value="Genomic_DNA"/>
</dbReference>
<dbReference type="Proteomes" id="UP000467347">
    <property type="component" value="Unassembled WGS sequence"/>
</dbReference>
<evidence type="ECO:0000313" key="87">
    <source>
        <dbReference type="Proteomes" id="UP000410967"/>
    </source>
</evidence>
<evidence type="ECO:0000313" key="94">
    <source>
        <dbReference type="Proteomes" id="UP000478682"/>
    </source>
</evidence>
<evidence type="ECO:0000313" key="27">
    <source>
        <dbReference type="EMBL" id="EAG4461065.1"/>
    </source>
</evidence>
<evidence type="ECO:0000313" key="9">
    <source>
        <dbReference type="EMBL" id="EAD5773882.1"/>
    </source>
</evidence>
<dbReference type="EMBL" id="DAAIHR010000040">
    <property type="protein sequence ID" value="HAB8399856.1"/>
    <property type="molecule type" value="Genomic_DNA"/>
</dbReference>
<dbReference type="EMBL" id="DAAEEB010000031">
    <property type="protein sequence ID" value="HAA8054763.1"/>
    <property type="molecule type" value="Genomic_DNA"/>
</dbReference>
<evidence type="ECO:0000313" key="68">
    <source>
        <dbReference type="EMBL" id="HAJ9592396.1"/>
    </source>
</evidence>
<dbReference type="EMBL" id="AAHZFN010000004">
    <property type="protein sequence ID" value="ECB9472886.1"/>
    <property type="molecule type" value="Genomic_DNA"/>
</dbReference>
<dbReference type="Proteomes" id="UP000522199">
    <property type="component" value="Unassembled WGS sequence"/>
</dbReference>
<dbReference type="Proteomes" id="UP000840197">
    <property type="component" value="Unassembled WGS sequence"/>
</dbReference>
<dbReference type="EMBL" id="AAHZFN010000052">
    <property type="protein sequence ID" value="ECB9475159.1"/>
    <property type="molecule type" value="Genomic_DNA"/>
</dbReference>
<dbReference type="Proteomes" id="UP000533021">
    <property type="component" value="Unassembled WGS sequence"/>
</dbReference>
<dbReference type="EMBL" id="DABJAN010000001">
    <property type="protein sequence ID" value="HAJ9592396.1"/>
    <property type="molecule type" value="Genomic_DNA"/>
</dbReference>
<dbReference type="EMBL" id="AABBZO010000002">
    <property type="protein sequence ID" value="EAG4461065.1"/>
    <property type="molecule type" value="Genomic_DNA"/>
</dbReference>
<evidence type="ECO:0000313" key="18">
    <source>
        <dbReference type="EMBL" id="EAG0866071.1"/>
    </source>
</evidence>
<evidence type="ECO:0000313" key="6">
    <source>
        <dbReference type="EMBL" id="EAD1186488.1"/>
    </source>
</evidence>
<dbReference type="EMBL" id="AANEHK010000043">
    <property type="protein sequence ID" value="EDO0987409.1"/>
    <property type="molecule type" value="Genomic_DNA"/>
</dbReference>
<comment type="caution">
    <text evidence="24">The sequence shown here is derived from an EMBL/GenBank/DDBJ whole genome shotgun (WGS) entry which is preliminary data.</text>
</comment>
<dbReference type="EMBL" id="AAAQQZ010000020">
    <property type="protein sequence ID" value="EAE1340448.1"/>
    <property type="molecule type" value="Genomic_DNA"/>
</dbReference>
<evidence type="ECO:0000313" key="111">
    <source>
        <dbReference type="Proteomes" id="UP000844415"/>
    </source>
</evidence>
<dbReference type="EMBL" id="AABDGJ010000003">
    <property type="protein sequence ID" value="EAG6990129.1"/>
    <property type="molecule type" value="Genomic_DNA"/>
</dbReference>
<dbReference type="Proteomes" id="UP000336166">
    <property type="component" value="Unassembled WGS sequence"/>
</dbReference>
<dbReference type="EMBL" id="AABGHY010000049">
    <property type="protein sequence ID" value="EAH3296035.1"/>
    <property type="molecule type" value="Genomic_DNA"/>
</dbReference>
<dbReference type="EMBL" id="AABBYJ010000001">
    <property type="protein sequence ID" value="EAG4329829.1"/>
    <property type="molecule type" value="Genomic_DNA"/>
</dbReference>
<dbReference type="Proteomes" id="UP000460224">
    <property type="component" value="Unassembled WGS sequence"/>
</dbReference>
<evidence type="ECO:0000313" key="24">
    <source>
        <dbReference type="EMBL" id="EAG2513897.1"/>
    </source>
</evidence>
<dbReference type="Proteomes" id="UP000455569">
    <property type="component" value="Unassembled WGS sequence"/>
</dbReference>
<organism evidence="24 99">
    <name type="scientific">Listeria monocytogenes</name>
    <dbReference type="NCBI Taxonomy" id="1639"/>
    <lineage>
        <taxon>Bacteria</taxon>
        <taxon>Bacillati</taxon>
        <taxon>Bacillota</taxon>
        <taxon>Bacilli</taxon>
        <taxon>Bacillales</taxon>
        <taxon>Listeriaceae</taxon>
        <taxon>Listeria</taxon>
    </lineage>
</organism>
<dbReference type="Proteomes" id="UP000403352">
    <property type="component" value="Unassembled WGS sequence"/>
</dbReference>
<dbReference type="EMBL" id="AACKDQ010000003">
    <property type="protein sequence ID" value="EAK9315893.1"/>
    <property type="molecule type" value="Genomic_DNA"/>
</dbReference>
<dbReference type="OMA" id="YVFFAYP"/>
<evidence type="ECO:0000313" key="49">
    <source>
        <dbReference type="EMBL" id="ECY6543385.1"/>
    </source>
</evidence>
<dbReference type="EMBL" id="AANEHK010000003">
    <property type="protein sequence ID" value="EDO0985278.1"/>
    <property type="molecule type" value="Genomic_DNA"/>
</dbReference>
<dbReference type="EMBL" id="AABCVX010000001">
    <property type="protein sequence ID" value="EAG6168196.1"/>
    <property type="molecule type" value="Genomic_DNA"/>
</dbReference>
<evidence type="ECO:0000313" key="29">
    <source>
        <dbReference type="EMBL" id="EAG6990129.1"/>
    </source>
</evidence>
<evidence type="ECO:0000313" key="79">
    <source>
        <dbReference type="Proteomes" id="UP000358545"/>
    </source>
</evidence>
<evidence type="ECO:0000313" key="95">
    <source>
        <dbReference type="Proteomes" id="UP000478704"/>
    </source>
</evidence>
<evidence type="ECO:0000313" key="91">
    <source>
        <dbReference type="Proteomes" id="UP000460224"/>
    </source>
</evidence>
<evidence type="ECO:0000313" key="21">
    <source>
        <dbReference type="EMBL" id="EAG2088917.1"/>
    </source>
</evidence>
<evidence type="ECO:0000313" key="17">
    <source>
        <dbReference type="EMBL" id="EAE4943612.1"/>
    </source>
</evidence>
<evidence type="ECO:0000313" key="31">
    <source>
        <dbReference type="EMBL" id="EAG9388864.1"/>
    </source>
</evidence>
<dbReference type="EMBL" id="AABGHY010000001">
    <property type="protein sequence ID" value="EAH3293060.1"/>
    <property type="molecule type" value="Genomic_DNA"/>
</dbReference>
<evidence type="ECO:0000313" key="74">
    <source>
        <dbReference type="Proteomes" id="UP000336166"/>
    </source>
</evidence>
<dbReference type="Proteomes" id="UP000481141">
    <property type="component" value="Unassembled WGS sequence"/>
</dbReference>
<dbReference type="EMBL" id="AAASLB010000001">
    <property type="protein sequence ID" value="EAE4940907.1"/>
    <property type="molecule type" value="Genomic_DNA"/>
</dbReference>
<dbReference type="EMBL" id="AAANYR010000024">
    <property type="protein sequence ID" value="EAD5788080.1"/>
    <property type="molecule type" value="Genomic_DNA"/>
</dbReference>
<evidence type="ECO:0000313" key="92">
    <source>
        <dbReference type="Proteomes" id="UP000467347"/>
    </source>
</evidence>
<evidence type="ECO:0000313" key="93">
    <source>
        <dbReference type="Proteomes" id="UP000467536"/>
    </source>
</evidence>
<evidence type="ECO:0000313" key="23">
    <source>
        <dbReference type="EMBL" id="EAG2246905.1"/>
    </source>
</evidence>
<dbReference type="EMBL" id="DAAIJL010000003">
    <property type="protein sequence ID" value="HAB8556496.1"/>
    <property type="molecule type" value="Genomic_DNA"/>
</dbReference>
<evidence type="ECO:0000313" key="107">
    <source>
        <dbReference type="Proteomes" id="UP000566721"/>
    </source>
</evidence>
<dbReference type="EMBL" id="AAASLB010000037">
    <property type="protein sequence ID" value="EAE4943612.1"/>
    <property type="molecule type" value="Genomic_DNA"/>
</dbReference>
<evidence type="ECO:0000313" key="85">
    <source>
        <dbReference type="Proteomes" id="UP000398321"/>
    </source>
</evidence>
<dbReference type="EMBL" id="AAAIKW010000001">
    <property type="protein sequence ID" value="EAC4551076.1"/>
    <property type="molecule type" value="Genomic_DNA"/>
</dbReference>
<dbReference type="Proteomes" id="UP000546397">
    <property type="component" value="Unassembled WGS sequence"/>
</dbReference>
<dbReference type="EMBL" id="AABAWE010000001">
    <property type="protein sequence ID" value="EAG2085811.1"/>
    <property type="molecule type" value="Genomic_DNA"/>
</dbReference>
<evidence type="ECO:0000313" key="103">
    <source>
        <dbReference type="Proteomes" id="UP000533021"/>
    </source>
</evidence>
<proteinExistence type="predicted"/>
<dbReference type="EMBL" id="AABAGT010000002">
    <property type="protein sequence ID" value="EAG0866071.1"/>
    <property type="molecule type" value="Genomic_DNA"/>
</dbReference>
<evidence type="ECO:0000313" key="65">
    <source>
        <dbReference type="EMBL" id="HAC0273933.1"/>
    </source>
</evidence>
<dbReference type="Proteomes" id="UP000427828">
    <property type="component" value="Unassembled WGS sequence"/>
</dbReference>
<dbReference type="Proteomes" id="UP000843503">
    <property type="component" value="Unassembled WGS sequence"/>
</dbReference>
<dbReference type="EMBL" id="AAHZFY010000101">
    <property type="protein sequence ID" value="ECB9515193.1"/>
    <property type="molecule type" value="Genomic_DNA"/>
</dbReference>
<dbReference type="EMBL" id="AAANYR010000001">
    <property type="protein sequence ID" value="EAD5785271.1"/>
    <property type="molecule type" value="Genomic_DNA"/>
</dbReference>
<dbReference type="EMBL" id="AALAQH010000001">
    <property type="protein sequence ID" value="ECX6923410.1"/>
    <property type="molecule type" value="Genomic_DNA"/>
</dbReference>
<evidence type="ECO:0000313" key="75">
    <source>
        <dbReference type="Proteomes" id="UP000337746"/>
    </source>
</evidence>
<dbReference type="EMBL" id="AAALRN010000019">
    <property type="protein sequence ID" value="EAD1186488.1"/>
    <property type="molecule type" value="Genomic_DNA"/>
</dbReference>
<dbReference type="Proteomes" id="UP000540117">
    <property type="component" value="Unassembled WGS sequence"/>
</dbReference>
<evidence type="ECO:0000313" key="54">
    <source>
        <dbReference type="EMBL" id="EDN9835335.1"/>
    </source>
</evidence>
<dbReference type="EMBL" id="AAAIKW010000032">
    <property type="protein sequence ID" value="EAC4553926.1"/>
    <property type="molecule type" value="Genomic_DNA"/>
</dbReference>
<dbReference type="Proteomes" id="UP000423131">
    <property type="component" value="Unassembled WGS sequence"/>
</dbReference>
<evidence type="ECO:0000313" key="89">
    <source>
        <dbReference type="Proteomes" id="UP000427828"/>
    </source>
</evidence>
<evidence type="ECO:0000313" key="98">
    <source>
        <dbReference type="Proteomes" id="UP000522199"/>
    </source>
</evidence>
<dbReference type="KEGG" id="lmok:CQ02_04740"/>
<evidence type="ECO:0000313" key="102">
    <source>
        <dbReference type="Proteomes" id="UP000530452"/>
    </source>
</evidence>
<dbReference type="Proteomes" id="UP000525850">
    <property type="component" value="Unassembled WGS sequence"/>
</dbReference>
<reference evidence="87 98" key="7">
    <citation type="submission" date="2019-04" db="EMBL/GenBank/DDBJ databases">
        <authorList>
            <consortium name="GenomeTrakr network: Whole genome sequencing for foodborne pathogen traceback"/>
        </authorList>
    </citation>
    <scope>NUCLEOTIDE SEQUENCE [LARGE SCALE GENOMIC DNA]</scope>
    <source>
        <strain evidence="29 106">CFSAN004300</strain>
        <strain evidence="30 98">CFSAN072474</strain>
        <strain evidence="49 80">FLAG-55987</strain>
        <strain evidence="39 87">PHLUSALM00088</strain>
    </source>
</reference>
<dbReference type="EMBL" id="AANCRK010000001">
    <property type="protein sequence ID" value="EDN7713964.1"/>
    <property type="molecule type" value="Genomic_DNA"/>
</dbReference>
<evidence type="ECO:0000313" key="14">
    <source>
        <dbReference type="EMBL" id="EAE2353046.1"/>
    </source>
</evidence>
<evidence type="ECO:0000313" key="57">
    <source>
        <dbReference type="EMBL" id="EDP8513300.1"/>
    </source>
</evidence>
<evidence type="ECO:0000313" key="33">
    <source>
        <dbReference type="EMBL" id="EAG9521268.1"/>
    </source>
</evidence>
<dbReference type="EMBL" id="AALAQH010000035">
    <property type="protein sequence ID" value="ECX6926169.1"/>
    <property type="molecule type" value="Genomic_DNA"/>
</dbReference>
<dbReference type="EMBL" id="AAAMZD010000001">
    <property type="protein sequence ID" value="EAD3791487.1"/>
    <property type="molecule type" value="Genomic_DNA"/>
</dbReference>
<evidence type="ECO:0000313" key="55">
    <source>
        <dbReference type="EMBL" id="EDO0985278.1"/>
    </source>
</evidence>
<dbReference type="EMBL" id="AAALRN010000001">
    <property type="protein sequence ID" value="EAD1183792.1"/>
    <property type="molecule type" value="Genomic_DNA"/>
</dbReference>
<dbReference type="AlphaFoldDB" id="A0A0B8QYA0"/>
<evidence type="ECO:0000313" key="15">
    <source>
        <dbReference type="EMBL" id="EAE2355678.1"/>
    </source>
</evidence>
<evidence type="ECO:0000313" key="5">
    <source>
        <dbReference type="EMBL" id="EAD1183792.1"/>
    </source>
</evidence>
<evidence type="ECO:0000313" key="20">
    <source>
        <dbReference type="EMBL" id="EAG2085811.1"/>
    </source>
</evidence>
<evidence type="ECO:0000313" key="35">
    <source>
        <dbReference type="EMBL" id="EAH3293060.1"/>
    </source>
</evidence>
<dbReference type="Proteomes" id="UP000840039">
    <property type="component" value="Unassembled WGS sequence"/>
</dbReference>
<dbReference type="EMBL" id="AABAYG010000016">
    <property type="protein sequence ID" value="EAG2246905.1"/>
    <property type="molecule type" value="Genomic_DNA"/>
</dbReference>
<evidence type="ECO:0000313" key="25">
    <source>
        <dbReference type="EMBL" id="EAG2516640.1"/>
    </source>
</evidence>
<dbReference type="Proteomes" id="UP000548278">
    <property type="component" value="Unassembled WGS sequence"/>
</dbReference>
<evidence type="ECO:0000313" key="83">
    <source>
        <dbReference type="Proteomes" id="UP000379076"/>
    </source>
</evidence>
<reference evidence="102 103" key="8">
    <citation type="submission" date="2019-04" db="EMBL/GenBank/DDBJ databases">
        <authorList>
            <person name="Ashton P.M."/>
            <person name="Dallman T."/>
            <person name="Nair S."/>
            <person name="De Pinna E."/>
            <person name="Peters T."/>
            <person name="Grant K."/>
        </authorList>
    </citation>
    <scope>NUCLEOTIDE SEQUENCE [LARGE SCALE GENOMIC DNA]</scope>
    <source>
        <strain evidence="34 103">282333</strain>
        <strain evidence="35 102">282352</strain>
        <strain evidence="32 105">289003</strain>
        <strain evidence="55 93">788324</strain>
        <strain evidence="16">RL15000286</strain>
    </source>
</reference>
<evidence type="ECO:0000313" key="109">
    <source>
        <dbReference type="Proteomes" id="UP000841146"/>
    </source>
</evidence>
<evidence type="ECO:0000313" key="2">
    <source>
        <dbReference type="EMBL" id="EAC4553926.1"/>
    </source>
</evidence>
<dbReference type="EMBL" id="DAAEEB010000004">
    <property type="protein sequence ID" value="HAA8053006.1"/>
    <property type="molecule type" value="Genomic_DNA"/>
</dbReference>
<evidence type="ECO:0000313" key="110">
    <source>
        <dbReference type="Proteomes" id="UP000843775"/>
    </source>
</evidence>
<evidence type="ECO:0000313" key="84">
    <source>
        <dbReference type="Proteomes" id="UP000389283"/>
    </source>
</evidence>
<evidence type="ECO:0000313" key="101">
    <source>
        <dbReference type="Proteomes" id="UP000528151"/>
    </source>
</evidence>
<evidence type="ECO:0000313" key="11">
    <source>
        <dbReference type="EMBL" id="EAD5788080.1"/>
    </source>
</evidence>
<evidence type="ECO:0000313" key="61">
    <source>
        <dbReference type="EMBL" id="HAB8397079.1"/>
    </source>
</evidence>
<evidence type="ECO:0000313" key="99">
    <source>
        <dbReference type="Proteomes" id="UP000525850"/>
    </source>
</evidence>
<evidence type="ECO:0000313" key="51">
    <source>
        <dbReference type="EMBL" id="ECY9782020.1"/>
    </source>
</evidence>
<dbReference type="Proteomes" id="UP000478704">
    <property type="component" value="Unassembled WGS sequence"/>
</dbReference>
<accession>A0A0B8QYA0</accession>
<dbReference type="Proteomes" id="UP000272537">
    <property type="component" value="Unassembled WGS sequence"/>
</dbReference>
<dbReference type="Proteomes" id="UP000489121">
    <property type="component" value="Unassembled WGS sequence"/>
</dbReference>
<gene>
    <name evidence="18" type="ORF">A8L61_02100</name>
    <name evidence="29" type="ORF">AB917_05950</name>
    <name evidence="1" type="ORF">ABZ57_01100</name>
    <name evidence="2" type="ORF">ABZ57_15720</name>
    <name evidence="71" type="ORF">AJL21_11700</name>
    <name evidence="12" type="ORF">ART25_01365</name>
    <name evidence="13" type="ORF">ART25_16185</name>
    <name evidence="3" type="ORF">ARY78_01655</name>
    <name evidence="4" type="ORF">ARY78_16935</name>
    <name evidence="24" type="ORF">B1N52_01875</name>
    <name evidence="25" type="ORF">B1N52_16040</name>
    <name evidence="22" type="ORF">B1S26_01940</name>
    <name evidence="23" type="ORF">B1S26_16075</name>
    <name evidence="19" type="ORF">BB997_02245</name>
    <name evidence="47" type="ORF">BCZ19_01890</name>
    <name evidence="48" type="ORF">BCZ19_16135</name>
    <name evidence="20" type="ORF">BCZ21_00945</name>
    <name evidence="21" type="ORF">BCZ21_16975</name>
    <name evidence="27" type="ORF">CA369_02070</name>
    <name evidence="26" type="ORF">CAV64_01005</name>
    <name evidence="30" type="ORF">CW845_08985</name>
    <name evidence="31" type="ORF">CW845_15425</name>
    <name evidence="34" type="ORF">D4920_04205</name>
    <name evidence="32" type="ORF">D4B11_11335</name>
    <name evidence="33" type="ORF">D4B11_16050</name>
    <name evidence="35" type="ORF">D5N24_01515</name>
    <name evidence="36" type="ORF">D5N24_16755</name>
    <name evidence="70" type="ORF">DCK61_03460</name>
    <name evidence="28" type="ORF">DCT16_02210</name>
    <name evidence="72" type="ORF">DYZ80_00332</name>
    <name evidence="16" type="ORF">E1W56_02460</name>
    <name evidence="17" type="ORF">E1W56_16365</name>
    <name evidence="37" type="ORF">E5F58_01925</name>
    <name evidence="38" type="ORF">E5F58_15175</name>
    <name evidence="10" type="ORF">EX365_01685</name>
    <name evidence="11" type="ORF">EX365_16185</name>
    <name evidence="9" type="ORF">EXZ73_06185</name>
    <name evidence="49" type="ORF">F6436_03475</name>
    <name evidence="50" type="ORF">F6436_16355</name>
    <name evidence="51" type="ORF">F6515_03335</name>
    <name evidence="39" type="ORF">FA835_02110</name>
    <name evidence="40" type="ORF">FA835_16235</name>
    <name evidence="43" type="ORF">FLQ97_01590</name>
    <name evidence="44" type="ORF">FLQ97_15920</name>
    <name evidence="41" type="ORF">FLR03_04225</name>
    <name evidence="42" type="ORF">FLR03_15940</name>
    <name evidence="45" type="ORF">FNX40_11440</name>
    <name evidence="46" type="ORF">FNX40_16395</name>
    <name evidence="55" type="ORF">FV747_04600</name>
    <name evidence="56" type="ORF">FV747_15605</name>
    <name evidence="57" type="ORF">G3O21_000695</name>
    <name evidence="58" type="ORF">G3O21_003221</name>
    <name evidence="59" type="ORF">GHH22_07535</name>
    <name evidence="60" type="ORF">GHH22_16645</name>
    <name evidence="66" type="ORF">GI949_06350</name>
    <name evidence="67" type="ORF">GI949_15720</name>
    <name evidence="54" type="ORF">GJW51_01480</name>
    <name evidence="52" type="ORF">GQG13_02380</name>
    <name evidence="53" type="ORF">GQG13_15645</name>
    <name evidence="61" type="ORF">GYR60_00975</name>
    <name evidence="62" type="ORF">GYR60_15220</name>
    <name evidence="63" type="ORF">GYS09_04200</name>
    <name evidence="64" type="ORF">GYX23_13015</name>
    <name evidence="65" type="ORF">GYY14_00960</name>
    <name evidence="68" type="ORF">HQN34_000569</name>
    <name evidence="69" type="ORF">HQN34_003172</name>
    <name evidence="5" type="ORF">QD52_01690</name>
    <name evidence="6" type="ORF">QD52_15560</name>
    <name evidence="7" type="ORF">UI29_01705</name>
    <name evidence="8" type="ORF">UI29_16185</name>
    <name evidence="14" type="ORF">Y261_01615</name>
    <name evidence="15" type="ORF">Y261_15245</name>
</gene>
<evidence type="ECO:0000313" key="1">
    <source>
        <dbReference type="EMBL" id="EAC4551076.1"/>
    </source>
</evidence>
<evidence type="ECO:0000313" key="86">
    <source>
        <dbReference type="Proteomes" id="UP000403352"/>
    </source>
</evidence>
<dbReference type="EMBL" id="DABJAN010000015">
    <property type="protein sequence ID" value="HAJ9594925.1"/>
    <property type="molecule type" value="Genomic_DNA"/>
</dbReference>
<sequence>MAEKTIVEKLQLTKYKEAVILNQPNGADYFQNLANYEEKLADKQYDLIFDFVETLEELITFVQKVIAENKLAANGYLFFAYPKKGNKKFATYVHRDELMPALKTDEEGYVDGSTLKFTRMVALDETYTVVGLKEAAKLKAKGVKKNNPSADEYADHVPLVAEFLADKGDLQAFYNNLATGYQRVWARYIYSAKQPATQEKRRLEMVDILSQGYKTKDLYRQGKK</sequence>
<evidence type="ECO:0000313" key="32">
    <source>
        <dbReference type="EMBL" id="EAG9520366.1"/>
    </source>
</evidence>
<reference evidence="71 112" key="1">
    <citation type="submission" date="2016-09" db="EMBL/GenBank/DDBJ databases">
        <title>100K Listeria isolates.</title>
        <authorList>
            <person name="Chen P."/>
            <person name="Weimer B.C."/>
            <person name="Kong N."/>
            <person name="Huang B."/>
        </authorList>
    </citation>
    <scope>NUCLEOTIDE SEQUENCE [LARGE SCALE GENOMIC DNA]</scope>
    <source>
        <strain evidence="71 112">BCW_2383</strain>
    </source>
</reference>
<evidence type="ECO:0000313" key="66">
    <source>
        <dbReference type="EMBL" id="HAC1754593.1"/>
    </source>
</evidence>
<evidence type="ECO:0000313" key="73">
    <source>
        <dbReference type="Proteomes" id="UP000272537"/>
    </source>
</evidence>
<dbReference type="EMBL" id="QXLS01000001">
    <property type="protein sequence ID" value="RKA10804.1"/>
    <property type="molecule type" value="Genomic_DNA"/>
</dbReference>
<evidence type="ECO:0000313" key="3">
    <source>
        <dbReference type="EMBL" id="EAC5549135.1"/>
    </source>
</evidence>
<dbReference type="Proteomes" id="UP000467536">
    <property type="component" value="Unassembled WGS sequence"/>
</dbReference>
<dbReference type="EMBL" id="DAAJCS010000010">
    <property type="protein sequence ID" value="HAC0013911.1"/>
    <property type="molecule type" value="Genomic_DNA"/>
</dbReference>
<evidence type="ECO:0000313" key="4">
    <source>
        <dbReference type="EMBL" id="EAC5552095.1"/>
    </source>
</evidence>
<evidence type="ECO:0000313" key="90">
    <source>
        <dbReference type="Proteomes" id="UP000455569"/>
    </source>
</evidence>
<dbReference type="Proteomes" id="UP000566721">
    <property type="component" value="Unassembled WGS sequence"/>
</dbReference>
<evidence type="ECO:0000313" key="30">
    <source>
        <dbReference type="EMBL" id="EAG9387621.1"/>
    </source>
</evidence>
<dbReference type="EMBL" id="AAAMZD010000029">
    <property type="protein sequence ID" value="EAD3794280.1"/>
    <property type="molecule type" value="Genomic_DNA"/>
</dbReference>
<evidence type="ECO:0000313" key="16">
    <source>
        <dbReference type="EMBL" id="EAE4940907.1"/>
    </source>
</evidence>
<dbReference type="EMBL" id="AABGUK010000001">
    <property type="protein sequence ID" value="EAH4240757.1"/>
    <property type="molecule type" value="Genomic_DNA"/>
</dbReference>
<reference evidence="72 73" key="2">
    <citation type="journal article" date="2018" name="BMC Genomics">
        <title>Genes significantly associated with lineage II food isolates of Listeria monocytogenes.</title>
        <authorList>
            <person name="Pirone-Davies C."/>
            <person name="Chen Y."/>
            <person name="Pightling A."/>
            <person name="Ryan G."/>
            <person name="Wang Y."/>
            <person name="Yao K."/>
            <person name="Hoffmann M."/>
            <person name="Allard M.W."/>
        </authorList>
    </citation>
    <scope>NUCLEOTIDE SEQUENCE [LARGE SCALE GENOMIC DNA]</scope>
    <source>
        <strain evidence="72 73">PNUSAL000550</strain>
    </source>
</reference>
<reference evidence="75 78" key="5">
    <citation type="submission" date="2018-06" db="EMBL/GenBank/DDBJ databases">
        <authorList>
            <consortium name="GenomeTrakr: Next Generation Sequencing Network for Food Pathogen Tracability"/>
        </authorList>
    </citation>
    <scope>NUCLEOTIDE SEQUENCE [LARGE SCALE GENOMIC DNA]</scope>
    <source>
        <strain evidence="27 101">CFSAN063727</strain>
        <strain evidence="52 90">CFSAN102901</strain>
        <strain evidence="12 83">FDA00006494</strain>
        <strain evidence="3 81">FDA00007096</strain>
        <strain evidence="5 86">FDA00008584</strain>
        <strain evidence="22">FDA00011243</strain>
        <strain evidence="10 77">FDA00013853</strain>
        <strain evidence="41 88">FDA00014336</strain>
        <strain evidence="45 84">FDA00014370</strain>
        <strain evidence="43 85">FDA00014392</strain>
        <strain evidence="57">FDA00015054</strain>
        <strain evidence="26 104">FDA1005580-S054-001</strain>
        <strain evidence="95">FDA1090798-S029-001</strain>
        <strain evidence="96">FDA956581-098-004</strain>
        <strain evidence="24 99">FDA960927-006-004</strain>
        <strain evidence="28 107">FLAG-38921</strain>
        <strain evidence="47 89">FLAG-51482A</strain>
        <strain evidence="20 75">FLAG-54356</strain>
        <strain evidence="9 82">FSIS31901579</strain>
        <strain evidence="37 100">LS1344</strain>
        <strain evidence="54 92">OSF101448</strain>
        <strain evidence="7 78">VA-WGS-00405</strain>
    </source>
</reference>
<dbReference type="Proteomes" id="UP000358545">
    <property type="component" value="Unassembled WGS sequence"/>
</dbReference>
<protein>
    <submittedName>
        <fullName evidence="49">YdeI/OmpD-associated family protein</fullName>
    </submittedName>
</protein>
<dbReference type="EMBL" id="AACKDQ010000094">
    <property type="protein sequence ID" value="EAK9318639.1"/>
    <property type="molecule type" value="Genomic_DNA"/>
</dbReference>
<evidence type="ECO:0000313" key="60">
    <source>
        <dbReference type="EMBL" id="HAA8054763.1"/>
    </source>
</evidence>
<dbReference type="Proteomes" id="UP000843775">
    <property type="component" value="Unassembled WGS sequence"/>
</dbReference>
<dbReference type="Proteomes" id="UP000379076">
    <property type="component" value="Unassembled WGS sequence"/>
</dbReference>
<evidence type="ECO:0000313" key="28">
    <source>
        <dbReference type="EMBL" id="EAG6168196.1"/>
    </source>
</evidence>
<dbReference type="EMBL" id="AAIAJJ010000005">
    <property type="protein sequence ID" value="ECC1557415.1"/>
    <property type="molecule type" value="Genomic_DNA"/>
</dbReference>
<evidence type="ECO:0000313" key="58">
    <source>
        <dbReference type="EMBL" id="EDP8515742.1"/>
    </source>
</evidence>
<dbReference type="Proteomes" id="UP000365297">
    <property type="component" value="Unassembled WGS sequence"/>
</dbReference>
<reference evidence="70 91" key="4">
    <citation type="submission" date="2018-04" db="EMBL/GenBank/DDBJ databases">
        <title>Genome Analysis of a Prevalent Clone of Listeria monocytogenes Sequence Type 87 in China.</title>
        <authorList>
            <person name="Wang Y."/>
        </authorList>
    </citation>
    <scope>NUCLEOTIDE SEQUENCE [LARGE SCALE GENOMIC DNA]</scope>
    <source>
        <strain evidence="70 91">ICDC_LM1523</strain>
    </source>
</reference>
<evidence type="ECO:0000313" key="59">
    <source>
        <dbReference type="EMBL" id="HAA8053006.1"/>
    </source>
</evidence>
<evidence type="ECO:0000313" key="63">
    <source>
        <dbReference type="EMBL" id="HAB8556496.1"/>
    </source>
</evidence>
<dbReference type="EMBL" id="AABEMN010000080">
    <property type="protein sequence ID" value="EAG9521268.1"/>
    <property type="molecule type" value="Genomic_DNA"/>
</dbReference>
<dbReference type="Proteomes" id="UP000478682">
    <property type="component" value="Unassembled WGS sequence"/>
</dbReference>
<dbReference type="EMBL" id="AABAWE010000030">
    <property type="protein sequence ID" value="EAG2088917.1"/>
    <property type="molecule type" value="Genomic_DNA"/>
</dbReference>
<evidence type="ECO:0000313" key="80">
    <source>
        <dbReference type="Proteomes" id="UP000364988"/>
    </source>
</evidence>
<dbReference type="Proteomes" id="UP000345329">
    <property type="component" value="Unassembled WGS sequence"/>
</dbReference>
<dbReference type="EMBL" id="DAAJFY010000001">
    <property type="protein sequence ID" value="HAC0273933.1"/>
    <property type="molecule type" value="Genomic_DNA"/>
</dbReference>
<dbReference type="Proteomes" id="UP000528151">
    <property type="component" value="Unassembled WGS sequence"/>
</dbReference>
<dbReference type="EMBL" id="DAAJZA010000025">
    <property type="protein sequence ID" value="HAC1756418.1"/>
    <property type="molecule type" value="Genomic_DNA"/>
</dbReference>
<dbReference type="EMBL" id="AAAIXK010000001">
    <property type="protein sequence ID" value="EAC5549135.1"/>
    <property type="molecule type" value="Genomic_DNA"/>
</dbReference>
<dbReference type="EMBL" id="AABGUK010000013">
    <property type="protein sequence ID" value="EAH4243327.1"/>
    <property type="molecule type" value="Genomic_DNA"/>
</dbReference>
<dbReference type="EMBL" id="DAAIHR010000001">
    <property type="protein sequence ID" value="HAB8397079.1"/>
    <property type="molecule type" value="Genomic_DNA"/>
</dbReference>
<dbReference type="Proteomes" id="UP000530452">
    <property type="component" value="Unassembled WGS sequence"/>
</dbReference>
<dbReference type="EMBL" id="AABBAW010000028">
    <property type="protein sequence ID" value="EAG2516640.1"/>
    <property type="molecule type" value="Genomic_DNA"/>
</dbReference>
<evidence type="ECO:0000313" key="82">
    <source>
        <dbReference type="Proteomes" id="UP000376505"/>
    </source>
</evidence>
<evidence type="ECO:0000313" key="76">
    <source>
        <dbReference type="Proteomes" id="UP000339309"/>
    </source>
</evidence>
<evidence type="ECO:0000313" key="44">
    <source>
        <dbReference type="EMBL" id="ECB9515193.1"/>
    </source>
</evidence>
<evidence type="ECO:0000313" key="41">
    <source>
        <dbReference type="EMBL" id="ECB9472886.1"/>
    </source>
</evidence>
<evidence type="ECO:0000313" key="26">
    <source>
        <dbReference type="EMBL" id="EAG4329829.1"/>
    </source>
</evidence>
<dbReference type="Proteomes" id="UP000852906">
    <property type="component" value="Unassembled WGS sequence"/>
</dbReference>
<evidence type="ECO:0000313" key="50">
    <source>
        <dbReference type="EMBL" id="ECY6545874.1"/>
    </source>
</evidence>
<evidence type="ECO:0000313" key="105">
    <source>
        <dbReference type="Proteomes" id="UP000546397"/>
    </source>
</evidence>
<evidence type="ECO:0000313" key="72">
    <source>
        <dbReference type="EMBL" id="RKA10804.1"/>
    </source>
</evidence>
<dbReference type="Proteomes" id="UP000337746">
    <property type="component" value="Unassembled WGS sequence"/>
</dbReference>
<evidence type="ECO:0000313" key="48">
    <source>
        <dbReference type="EMBL" id="ECX6926169.1"/>
    </source>
</evidence>
<evidence type="ECO:0000313" key="71">
    <source>
        <dbReference type="EMBL" id="OET48923.1"/>
    </source>
</evidence>
<evidence type="ECO:0000313" key="45">
    <source>
        <dbReference type="EMBL" id="ECC1557415.1"/>
    </source>
</evidence>
<dbReference type="EMBL" id="AAANYN010000006">
    <property type="protein sequence ID" value="EAD5773882.1"/>
    <property type="molecule type" value="Genomic_DNA"/>
</dbReference>
<dbReference type="EMBL" id="QDAY01000001">
    <property type="protein sequence ID" value="KAA9453526.1"/>
    <property type="molecule type" value="Genomic_DNA"/>
</dbReference>